<accession>A0A1B6LKF4</accession>
<evidence type="ECO:0008006" key="4">
    <source>
        <dbReference type="Google" id="ProtNLM"/>
    </source>
</evidence>
<evidence type="ECO:0000256" key="2">
    <source>
        <dbReference type="SAM" id="SignalP"/>
    </source>
</evidence>
<evidence type="ECO:0000313" key="3">
    <source>
        <dbReference type="EMBL" id="JAT24183.1"/>
    </source>
</evidence>
<proteinExistence type="predicted"/>
<dbReference type="PANTHER" id="PTHR15644">
    <property type="entry name" value="OSTEOPETROSIS ASSOCIATED TRANSMEMBRANE PROTEIN 1"/>
    <property type="match status" value="1"/>
</dbReference>
<protein>
    <recommendedName>
        <fullName evidence="4">Osteopetrosis-associated transmembrane protein 1</fullName>
    </recommendedName>
</protein>
<dbReference type="PANTHER" id="PTHR15644:SF2">
    <property type="entry name" value="OSTEOPETROSIS-ASSOCIATED TRANSMEMBRANE PROTEIN 1"/>
    <property type="match status" value="1"/>
</dbReference>
<keyword evidence="1" id="KW-0472">Membrane</keyword>
<sequence>MDITFLIISFSSFILHVSCSFPSNSTGSQTAMTLKDDTDCEELLESFALVSANYTFCAIRFARPVRLCQFCVEKYQSVESVHSDILNLEDEKGEQCKAKLLNLDRLQVVDAGFNYVTGLWQRATCNKCFETDSEGNPTKVLNDKTKKILQLSNYTQTCVEQHHNDSYPSLHDPEVCSTCKRYYIDLNSFYDSQKDEGFCMDIVDMMNTTRMQWSTVLGCCLDRKQPEWVFLVSTGVFTCLPLVFYLAAYMFVTSKEQT</sequence>
<keyword evidence="1" id="KW-1133">Transmembrane helix</keyword>
<dbReference type="InterPro" id="IPR019172">
    <property type="entry name" value="Osteopetrosis-assoc_TM_1"/>
</dbReference>
<feature type="chain" id="PRO_5008587454" description="Osteopetrosis-associated transmembrane protein 1" evidence="2">
    <location>
        <begin position="21"/>
        <end position="258"/>
    </location>
</feature>
<dbReference type="EMBL" id="GEBQ01015794">
    <property type="protein sequence ID" value="JAT24183.1"/>
    <property type="molecule type" value="Transcribed_RNA"/>
</dbReference>
<keyword evidence="2" id="KW-0732">Signal</keyword>
<feature type="transmembrane region" description="Helical" evidence="1">
    <location>
        <begin position="228"/>
        <end position="252"/>
    </location>
</feature>
<name>A0A1B6LKF4_9HEMI</name>
<dbReference type="AlphaFoldDB" id="A0A1B6LKF4"/>
<evidence type="ECO:0000256" key="1">
    <source>
        <dbReference type="SAM" id="Phobius"/>
    </source>
</evidence>
<reference evidence="3" key="1">
    <citation type="submission" date="2015-11" db="EMBL/GenBank/DDBJ databases">
        <title>De novo transcriptome assembly of four potential Pierce s Disease insect vectors from Arizona vineyards.</title>
        <authorList>
            <person name="Tassone E.E."/>
        </authorList>
    </citation>
    <scope>NUCLEOTIDE SEQUENCE</scope>
</reference>
<keyword evidence="1" id="KW-0812">Transmembrane</keyword>
<gene>
    <name evidence="3" type="ORF">g.41191</name>
</gene>
<feature type="signal peptide" evidence="2">
    <location>
        <begin position="1"/>
        <end position="20"/>
    </location>
</feature>
<dbReference type="Pfam" id="PF09777">
    <property type="entry name" value="OSTMP1"/>
    <property type="match status" value="1"/>
</dbReference>
<feature type="non-terminal residue" evidence="3">
    <location>
        <position position="258"/>
    </location>
</feature>
<organism evidence="3">
    <name type="scientific">Graphocephala atropunctata</name>
    <dbReference type="NCBI Taxonomy" id="36148"/>
    <lineage>
        <taxon>Eukaryota</taxon>
        <taxon>Metazoa</taxon>
        <taxon>Ecdysozoa</taxon>
        <taxon>Arthropoda</taxon>
        <taxon>Hexapoda</taxon>
        <taxon>Insecta</taxon>
        <taxon>Pterygota</taxon>
        <taxon>Neoptera</taxon>
        <taxon>Paraneoptera</taxon>
        <taxon>Hemiptera</taxon>
        <taxon>Auchenorrhyncha</taxon>
        <taxon>Membracoidea</taxon>
        <taxon>Cicadellidae</taxon>
        <taxon>Cicadellinae</taxon>
        <taxon>Cicadellini</taxon>
        <taxon>Graphocephala</taxon>
    </lineage>
</organism>
<dbReference type="GO" id="GO:0005829">
    <property type="term" value="C:cytosol"/>
    <property type="evidence" value="ECO:0007669"/>
    <property type="project" value="TreeGrafter"/>
</dbReference>